<reference evidence="1 2" key="1">
    <citation type="submission" date="2019-09" db="EMBL/GenBank/DDBJ databases">
        <title>Segnochrobactrum spirostomi gen. nov., sp. nov., isolated from the ciliate Spirostomum cf. yagiui and description of a novel family, Segnochrobactraceae fam. nov. within the order Rhizobiales of the class Alphaproteobacteria.</title>
        <authorList>
            <person name="Akter S."/>
            <person name="Shazib S.U.A."/>
            <person name="Shin M.K."/>
        </authorList>
    </citation>
    <scope>NUCLEOTIDE SEQUENCE [LARGE SCALE GENOMIC DNA]</scope>
    <source>
        <strain evidence="1 2">Sp-1</strain>
    </source>
</reference>
<keyword evidence="2" id="KW-1185">Reference proteome</keyword>
<dbReference type="InterPro" id="IPR011250">
    <property type="entry name" value="OMP/PagP_B-barrel"/>
</dbReference>
<proteinExistence type="predicted"/>
<protein>
    <recommendedName>
        <fullName evidence="3">Outer membrane protein beta-barrel domain-containing protein</fullName>
    </recommendedName>
</protein>
<comment type="caution">
    <text evidence="1">The sequence shown here is derived from an EMBL/GenBank/DDBJ whole genome shotgun (WGS) entry which is preliminary data.</text>
</comment>
<dbReference type="Gene3D" id="2.40.160.20">
    <property type="match status" value="1"/>
</dbReference>
<dbReference type="EMBL" id="VWNA01000003">
    <property type="protein sequence ID" value="MQT15460.1"/>
    <property type="molecule type" value="Genomic_DNA"/>
</dbReference>
<accession>A0A6A7Y7X9</accession>
<evidence type="ECO:0008006" key="3">
    <source>
        <dbReference type="Google" id="ProtNLM"/>
    </source>
</evidence>
<dbReference type="AlphaFoldDB" id="A0A6A7Y7X9"/>
<dbReference type="SUPFAM" id="SSF56925">
    <property type="entry name" value="OMPA-like"/>
    <property type="match status" value="1"/>
</dbReference>
<evidence type="ECO:0000313" key="1">
    <source>
        <dbReference type="EMBL" id="MQT15460.1"/>
    </source>
</evidence>
<dbReference type="Proteomes" id="UP000332515">
    <property type="component" value="Unassembled WGS sequence"/>
</dbReference>
<name>A0A6A7Y7X9_9HYPH</name>
<organism evidence="1 2">
    <name type="scientific">Segnochrobactrum spirostomi</name>
    <dbReference type="NCBI Taxonomy" id="2608987"/>
    <lineage>
        <taxon>Bacteria</taxon>
        <taxon>Pseudomonadati</taxon>
        <taxon>Pseudomonadota</taxon>
        <taxon>Alphaproteobacteria</taxon>
        <taxon>Hyphomicrobiales</taxon>
        <taxon>Segnochrobactraceae</taxon>
        <taxon>Segnochrobactrum</taxon>
    </lineage>
</organism>
<evidence type="ECO:0000313" key="2">
    <source>
        <dbReference type="Proteomes" id="UP000332515"/>
    </source>
</evidence>
<gene>
    <name evidence="1" type="ORF">F0357_22960</name>
</gene>
<sequence length="228" mass="24927">MPGGPVFYGTFYLWGAGLEGTTSTLPPLPATDVNLSLGDILKDFDGGLMGAAEMRLGNWSVIGDAMITQISPEGTLPGRFQSDVKLRSRSVTLQGDVLYRLYASQHIDVDAGIGLRYWYLDNRMTITPGVLPNGITFSETENWVDPVIAGRVVTRLGGPWSITLVGDLGGFDVGSQFTWQAIGTLNYQVNDQLALRAGYRALSVDYKNGDFEYDVRMQGPILGLTYRF</sequence>